<dbReference type="NCBIfam" id="TIGR00401">
    <property type="entry name" value="msrA"/>
    <property type="match status" value="1"/>
</dbReference>
<accession>A0A0N0CSL0</accession>
<dbReference type="SUPFAM" id="SSF55068">
    <property type="entry name" value="Peptide methionine sulfoxide reductase"/>
    <property type="match status" value="1"/>
</dbReference>
<sequence length="173" mass="19734">MSKDTAIFAGGCFWCMVEPFDQQPGIESVISGYTGGHVANPTYEQVCSHTTGHTEAVEITFDPEVISYKDLVEIYWRQTDPTDASGQFQDRGDSYRPVIFVNSEEQRRVAEESKKQLAESGMFDEPIVTSIEDAKPFYPAEDYHQDFYKKNPLRAQIEELGGRQQFKDTKWAK</sequence>
<dbReference type="AlphaFoldDB" id="A0A0N0CSL0"/>
<evidence type="ECO:0000256" key="1">
    <source>
        <dbReference type="ARBA" id="ARBA00005591"/>
    </source>
</evidence>
<dbReference type="PATRIC" id="fig|148814.8.peg.645"/>
<dbReference type="InterPro" id="IPR036509">
    <property type="entry name" value="Met_Sox_Rdtase_MsrA_sf"/>
</dbReference>
<dbReference type="EC" id="1.8.4.11" evidence="5"/>
<feature type="active site" evidence="5">
    <location>
        <position position="12"/>
    </location>
</feature>
<name>A0A0N0CSL0_9LACO</name>
<evidence type="ECO:0000256" key="3">
    <source>
        <dbReference type="ARBA" id="ARBA00047806"/>
    </source>
</evidence>
<keyword evidence="8" id="KW-1185">Reference proteome</keyword>
<protein>
    <recommendedName>
        <fullName evidence="5">Peptide methionine sulfoxide reductase MsrA</fullName>
        <shortName evidence="5">Protein-methionine-S-oxide reductase</shortName>
        <ecNumber evidence="5">1.8.4.11</ecNumber>
    </recommendedName>
    <alternativeName>
        <fullName evidence="5">Peptide-methionine (S)-S-oxide reductase</fullName>
        <shortName evidence="5">Peptide Met(O) reductase</shortName>
    </alternativeName>
</protein>
<evidence type="ECO:0000256" key="4">
    <source>
        <dbReference type="ARBA" id="ARBA00048782"/>
    </source>
</evidence>
<comment type="function">
    <text evidence="5">Has an important function as a repair enzyme for proteins that have been inactivated by oxidation. Catalyzes the reversible oxidation-reduction of methionine sulfoxide in proteins to methionine.</text>
</comment>
<evidence type="ECO:0000256" key="5">
    <source>
        <dbReference type="HAMAP-Rule" id="MF_01401"/>
    </source>
</evidence>
<dbReference type="InterPro" id="IPR002569">
    <property type="entry name" value="Met_Sox_Rdtase_MsrA_dom"/>
</dbReference>
<proteinExistence type="inferred from homology"/>
<dbReference type="GO" id="GO:0008113">
    <property type="term" value="F:peptide-methionine (S)-S-oxide reductase activity"/>
    <property type="evidence" value="ECO:0007669"/>
    <property type="project" value="UniProtKB-UniRule"/>
</dbReference>
<dbReference type="PANTHER" id="PTHR43774">
    <property type="entry name" value="PEPTIDE METHIONINE SULFOXIDE REDUCTASE"/>
    <property type="match status" value="1"/>
</dbReference>
<reference evidence="7 8" key="1">
    <citation type="journal article" date="2015" name="Genome Biol. Evol.">
        <title>Functionally Structured Genomes in Lactobacillus kunkeei Colonizing the Honey Crop and Food Products of Honeybees and Stingless Bees.</title>
        <authorList>
            <person name="Tamarit D."/>
            <person name="Ellegaard K.M."/>
            <person name="Wikander J."/>
            <person name="Olofsson T."/>
            <person name="Vasquez A."/>
            <person name="Andersson S.G."/>
        </authorList>
    </citation>
    <scope>NUCLEOTIDE SEQUENCE [LARGE SCALE GENOMIC DNA]</scope>
    <source>
        <strain evidence="7 8">LAko</strain>
    </source>
</reference>
<dbReference type="Proteomes" id="UP000037778">
    <property type="component" value="Unassembled WGS sequence"/>
</dbReference>
<comment type="catalytic activity">
    <reaction evidence="4 5">
        <text>[thioredoxin]-disulfide + L-methionine + H2O = L-methionine (S)-S-oxide + [thioredoxin]-dithiol</text>
        <dbReference type="Rhea" id="RHEA:19993"/>
        <dbReference type="Rhea" id="RHEA-COMP:10698"/>
        <dbReference type="Rhea" id="RHEA-COMP:10700"/>
        <dbReference type="ChEBI" id="CHEBI:15377"/>
        <dbReference type="ChEBI" id="CHEBI:29950"/>
        <dbReference type="ChEBI" id="CHEBI:50058"/>
        <dbReference type="ChEBI" id="CHEBI:57844"/>
        <dbReference type="ChEBI" id="CHEBI:58772"/>
        <dbReference type="EC" id="1.8.4.11"/>
    </reaction>
</comment>
<feature type="domain" description="Peptide methionine sulphoxide reductase MsrA" evidence="6">
    <location>
        <begin position="5"/>
        <end position="154"/>
    </location>
</feature>
<comment type="caution">
    <text evidence="7">The sequence shown here is derived from an EMBL/GenBank/DDBJ whole genome shotgun (WGS) entry which is preliminary data.</text>
</comment>
<evidence type="ECO:0000259" key="6">
    <source>
        <dbReference type="Pfam" id="PF01625"/>
    </source>
</evidence>
<organism evidence="7 8">
    <name type="scientific">Apilactobacillus kunkeei</name>
    <dbReference type="NCBI Taxonomy" id="148814"/>
    <lineage>
        <taxon>Bacteria</taxon>
        <taxon>Bacillati</taxon>
        <taxon>Bacillota</taxon>
        <taxon>Bacilli</taxon>
        <taxon>Lactobacillales</taxon>
        <taxon>Lactobacillaceae</taxon>
        <taxon>Apilactobacillus</taxon>
    </lineage>
</organism>
<comment type="catalytic activity">
    <reaction evidence="3 5">
        <text>L-methionyl-[protein] + [thioredoxin]-disulfide + H2O = L-methionyl-(S)-S-oxide-[protein] + [thioredoxin]-dithiol</text>
        <dbReference type="Rhea" id="RHEA:14217"/>
        <dbReference type="Rhea" id="RHEA-COMP:10698"/>
        <dbReference type="Rhea" id="RHEA-COMP:10700"/>
        <dbReference type="Rhea" id="RHEA-COMP:12313"/>
        <dbReference type="Rhea" id="RHEA-COMP:12315"/>
        <dbReference type="ChEBI" id="CHEBI:15377"/>
        <dbReference type="ChEBI" id="CHEBI:16044"/>
        <dbReference type="ChEBI" id="CHEBI:29950"/>
        <dbReference type="ChEBI" id="CHEBI:44120"/>
        <dbReference type="ChEBI" id="CHEBI:50058"/>
        <dbReference type="EC" id="1.8.4.11"/>
    </reaction>
</comment>
<dbReference type="Gene3D" id="3.30.1060.10">
    <property type="entry name" value="Peptide methionine sulphoxide reductase MsrA"/>
    <property type="match status" value="1"/>
</dbReference>
<evidence type="ECO:0000313" key="8">
    <source>
        <dbReference type="Proteomes" id="UP000037778"/>
    </source>
</evidence>
<dbReference type="GO" id="GO:0033744">
    <property type="term" value="F:L-methionine:thioredoxin-disulfide S-oxidoreductase activity"/>
    <property type="evidence" value="ECO:0007669"/>
    <property type="project" value="RHEA"/>
</dbReference>
<gene>
    <name evidence="5" type="primary">msrA</name>
    <name evidence="7" type="ORF">RZ71_05980</name>
</gene>
<keyword evidence="2 5" id="KW-0560">Oxidoreductase</keyword>
<dbReference type="RefSeq" id="WP_053791721.1">
    <property type="nucleotide sequence ID" value="NZ_JXCY01000006.1"/>
</dbReference>
<evidence type="ECO:0000313" key="7">
    <source>
        <dbReference type="EMBL" id="KOY76153.1"/>
    </source>
</evidence>
<dbReference type="Pfam" id="PF01625">
    <property type="entry name" value="PMSR"/>
    <property type="match status" value="1"/>
</dbReference>
<dbReference type="HAMAP" id="MF_01401">
    <property type="entry name" value="MsrA"/>
    <property type="match status" value="1"/>
</dbReference>
<evidence type="ECO:0000256" key="2">
    <source>
        <dbReference type="ARBA" id="ARBA00023002"/>
    </source>
</evidence>
<comment type="similarity">
    <text evidence="1 5">Belongs to the MsrA Met sulfoxide reductase family.</text>
</comment>
<dbReference type="PANTHER" id="PTHR43774:SF1">
    <property type="entry name" value="PEPTIDE METHIONINE SULFOXIDE REDUCTASE MSRA 2"/>
    <property type="match status" value="1"/>
</dbReference>
<dbReference type="EMBL" id="JXCY01000006">
    <property type="protein sequence ID" value="KOY76153.1"/>
    <property type="molecule type" value="Genomic_DNA"/>
</dbReference>